<dbReference type="Gene3D" id="3.40.190.10">
    <property type="entry name" value="Periplasmic binding protein-like II"/>
    <property type="match status" value="2"/>
</dbReference>
<proteinExistence type="predicted"/>
<dbReference type="PANTHER" id="PTHR30570:SF1">
    <property type="entry name" value="PHOSPHATE-BINDING PROTEIN PSTS"/>
    <property type="match status" value="1"/>
</dbReference>
<gene>
    <name evidence="4" type="ORF">G4223_11120</name>
</gene>
<dbReference type="Pfam" id="PF12849">
    <property type="entry name" value="PBP_like_2"/>
    <property type="match status" value="1"/>
</dbReference>
<feature type="chain" id="PRO_5028954061" description="PBP domain-containing protein" evidence="2">
    <location>
        <begin position="30"/>
        <end position="360"/>
    </location>
</feature>
<keyword evidence="5" id="KW-1185">Reference proteome</keyword>
<dbReference type="SUPFAM" id="SSF53850">
    <property type="entry name" value="Periplasmic binding protein-like II"/>
    <property type="match status" value="1"/>
</dbReference>
<dbReference type="InterPro" id="IPR024370">
    <property type="entry name" value="PBP_domain"/>
</dbReference>
<evidence type="ECO:0000259" key="3">
    <source>
        <dbReference type="Pfam" id="PF12849"/>
    </source>
</evidence>
<evidence type="ECO:0000256" key="2">
    <source>
        <dbReference type="SAM" id="SignalP"/>
    </source>
</evidence>
<comment type="caution">
    <text evidence="4">The sequence shown here is derived from an EMBL/GenBank/DDBJ whole genome shotgun (WGS) entry which is preliminary data.</text>
</comment>
<protein>
    <recommendedName>
        <fullName evidence="3">PBP domain-containing protein</fullName>
    </recommendedName>
</protein>
<dbReference type="PANTHER" id="PTHR30570">
    <property type="entry name" value="PERIPLASMIC PHOSPHATE BINDING COMPONENT OF PHOSPHATE ABC TRANSPORTER"/>
    <property type="match status" value="1"/>
</dbReference>
<accession>A0A7C9QU18</accession>
<dbReference type="EMBL" id="JAAIYP010000038">
    <property type="protein sequence ID" value="NFV80658.1"/>
    <property type="molecule type" value="Genomic_DNA"/>
</dbReference>
<feature type="signal peptide" evidence="2">
    <location>
        <begin position="1"/>
        <end position="29"/>
    </location>
</feature>
<evidence type="ECO:0000256" key="1">
    <source>
        <dbReference type="ARBA" id="ARBA00022729"/>
    </source>
</evidence>
<evidence type="ECO:0000313" key="4">
    <source>
        <dbReference type="EMBL" id="NFV80658.1"/>
    </source>
</evidence>
<dbReference type="InterPro" id="IPR050811">
    <property type="entry name" value="Phosphate_ABC_transporter"/>
</dbReference>
<dbReference type="RefSeq" id="WP_163679318.1">
    <property type="nucleotide sequence ID" value="NZ_JAAIYP010000038.1"/>
</dbReference>
<reference evidence="4 5" key="1">
    <citation type="submission" date="2020-02" db="EMBL/GenBank/DDBJ databases">
        <authorList>
            <person name="Dziuba M."/>
            <person name="Kuznetsov B."/>
            <person name="Mardanov A."/>
            <person name="Ravin N."/>
            <person name="Grouzdev D."/>
        </authorList>
    </citation>
    <scope>NUCLEOTIDE SEQUENCE [LARGE SCALE GENOMIC DNA]</scope>
    <source>
        <strain evidence="4 5">SpK</strain>
    </source>
</reference>
<name>A0A7C9QU18_9PROT</name>
<evidence type="ECO:0000313" key="5">
    <source>
        <dbReference type="Proteomes" id="UP000480684"/>
    </source>
</evidence>
<dbReference type="Proteomes" id="UP000480684">
    <property type="component" value="Unassembled WGS sequence"/>
</dbReference>
<feature type="domain" description="PBP" evidence="3">
    <location>
        <begin position="39"/>
        <end position="322"/>
    </location>
</feature>
<dbReference type="AlphaFoldDB" id="A0A7C9QU18"/>
<keyword evidence="1 2" id="KW-0732">Signal</keyword>
<organism evidence="4 5">
    <name type="scientific">Magnetospirillum aberrantis SpK</name>
    <dbReference type="NCBI Taxonomy" id="908842"/>
    <lineage>
        <taxon>Bacteria</taxon>
        <taxon>Pseudomonadati</taxon>
        <taxon>Pseudomonadota</taxon>
        <taxon>Alphaproteobacteria</taxon>
        <taxon>Rhodospirillales</taxon>
        <taxon>Rhodospirillaceae</taxon>
        <taxon>Magnetospirillum</taxon>
    </lineage>
</organism>
<sequence length="360" mass="39972">MKHCQWIGRAALAAALLFSAPLGISAARAADGEERAPWIVGSTLMNPLTIEVFKHLKQRAPQLPDPRIDSRGTSKGITDFCAGTGADTPDVVAMSRRMRGGEFETCTKHGVADIIEIQLGIEALVLTVSARDEDFALTFDTLYRAIAAELPESEEFLPNAAETWNDVDKSLPKTRINVILPSSALGARGFFDNRFLQGACREMHAFKNIFEADERVRQCTNLRKDGHVTELGVPYDTLAVKALENAPRGTVAIMPLRFALDAGDKLKMLRFETTIPNRENVSTREYIGTRPIYYYVKRAHVKDYNGVGLVPGLREFITEVTRESTFGDDGYLVPFGLVSMPERKRAEVRDAALRLKPMVR</sequence>